<proteinExistence type="predicted"/>
<dbReference type="Proteomes" id="UP001519418">
    <property type="component" value="Unassembled WGS sequence"/>
</dbReference>
<feature type="transmembrane region" description="Helical" evidence="6">
    <location>
        <begin position="308"/>
        <end position="328"/>
    </location>
</feature>
<dbReference type="SUPFAM" id="SSF103473">
    <property type="entry name" value="MFS general substrate transporter"/>
    <property type="match status" value="1"/>
</dbReference>
<evidence type="ECO:0000256" key="6">
    <source>
        <dbReference type="SAM" id="Phobius"/>
    </source>
</evidence>
<feature type="transmembrane region" description="Helical" evidence="6">
    <location>
        <begin position="396"/>
        <end position="417"/>
    </location>
</feature>
<evidence type="ECO:0000313" key="7">
    <source>
        <dbReference type="EMBL" id="MBS9334669.1"/>
    </source>
</evidence>
<sequence>MENKNQQHRSTNRLPTLSKKQIFLMTFGFFGTQIAFAMQTGTMGRIFQTIGADPNQLGFFFILPPMAGLIMQPLIGYFSDRTWLPRLGRRMPYLIGGTTVAVIVLLLMPSAGSFGFGYGSMAALLFAGVTVLFIDLSCNVIQQPFKMIIPDMANDEQAQTLWSMQNVWGSLGALTAFAFPFLLTALGVANHAKIGEIPPSVRISYYIAAVILIIATGFTVLTVKEYSPEELRRYHGLSDNKLKEPHKDKGLGEILKRAPKTFWLLGLAAFFVWIAIPYMWTYSTGALAEKIWQTTDPTTPAYQEAGNWFGFVQGIYCVVSILTGLFFAKIKASKRRLIYFLSLLLGAVGFLMIALGTCRLTSVIAFILFGVAWIAIITIPFTILTQSLSGDNNGTLLGLYNCFICLPQIVASSLSFLLLKAVGGSMANMFYICASCFVLGAFSIWLVPDHHQDVRS</sequence>
<evidence type="ECO:0000313" key="8">
    <source>
        <dbReference type="Proteomes" id="UP001519418"/>
    </source>
</evidence>
<comment type="subcellular location">
    <subcellularLocation>
        <location evidence="1">Cell membrane</location>
        <topology evidence="1">Multi-pass membrane protein</topology>
    </subcellularLocation>
</comment>
<gene>
    <name evidence="7" type="ORF">G6R27_01285</name>
</gene>
<accession>A0ABS5QNH8</accession>
<evidence type="ECO:0000256" key="4">
    <source>
        <dbReference type="ARBA" id="ARBA00022989"/>
    </source>
</evidence>
<feature type="transmembrane region" description="Helical" evidence="6">
    <location>
        <begin position="161"/>
        <end position="183"/>
    </location>
</feature>
<feature type="transmembrane region" description="Helical" evidence="6">
    <location>
        <begin position="262"/>
        <end position="280"/>
    </location>
</feature>
<feature type="transmembrane region" description="Helical" evidence="6">
    <location>
        <begin position="118"/>
        <end position="141"/>
    </location>
</feature>
<reference evidence="7 8" key="1">
    <citation type="submission" date="2020-02" db="EMBL/GenBank/DDBJ databases">
        <title>Fructobacillus sp. isolated from paper mulberry of Taiwan.</title>
        <authorList>
            <person name="Lin S.-T."/>
        </authorList>
    </citation>
    <scope>NUCLEOTIDE SEQUENCE [LARGE SCALE GENOMIC DNA]</scope>
    <source>
        <strain evidence="7 8">M1-10</strain>
    </source>
</reference>
<keyword evidence="8" id="KW-1185">Reference proteome</keyword>
<dbReference type="Pfam" id="PF07690">
    <property type="entry name" value="MFS_1"/>
    <property type="match status" value="1"/>
</dbReference>
<feature type="transmembrane region" description="Helical" evidence="6">
    <location>
        <begin position="429"/>
        <end position="447"/>
    </location>
</feature>
<feature type="transmembrane region" description="Helical" evidence="6">
    <location>
        <begin position="203"/>
        <end position="223"/>
    </location>
</feature>
<dbReference type="RefSeq" id="WP_213819280.1">
    <property type="nucleotide sequence ID" value="NZ_JAAMFI010000001.1"/>
</dbReference>
<dbReference type="EMBL" id="JAAMFI010000001">
    <property type="protein sequence ID" value="MBS9334669.1"/>
    <property type="molecule type" value="Genomic_DNA"/>
</dbReference>
<keyword evidence="4 6" id="KW-1133">Transmembrane helix</keyword>
<dbReference type="PANTHER" id="PTHR19432:SF35">
    <property type="entry name" value="SOLUTE CARRIER FAMILY 45 MEMBER 3 ISOFORM X1"/>
    <property type="match status" value="1"/>
</dbReference>
<evidence type="ECO:0000256" key="3">
    <source>
        <dbReference type="ARBA" id="ARBA00022692"/>
    </source>
</evidence>
<feature type="transmembrane region" description="Helical" evidence="6">
    <location>
        <begin position="337"/>
        <end position="357"/>
    </location>
</feature>
<dbReference type="InterPro" id="IPR036259">
    <property type="entry name" value="MFS_trans_sf"/>
</dbReference>
<dbReference type="Gene3D" id="1.20.1250.20">
    <property type="entry name" value="MFS general substrate transporter like domains"/>
    <property type="match status" value="1"/>
</dbReference>
<evidence type="ECO:0000256" key="2">
    <source>
        <dbReference type="ARBA" id="ARBA00022448"/>
    </source>
</evidence>
<name>A0ABS5QNH8_9LACO</name>
<keyword evidence="3 6" id="KW-0812">Transmembrane</keyword>
<protein>
    <submittedName>
        <fullName evidence="7">SLC45 family MFS transporter</fullName>
    </submittedName>
</protein>
<dbReference type="PANTHER" id="PTHR19432">
    <property type="entry name" value="SUGAR TRANSPORTER"/>
    <property type="match status" value="1"/>
</dbReference>
<feature type="transmembrane region" description="Helical" evidence="6">
    <location>
        <begin position="363"/>
        <end position="384"/>
    </location>
</feature>
<keyword evidence="5 6" id="KW-0472">Membrane</keyword>
<dbReference type="InterPro" id="IPR011701">
    <property type="entry name" value="MFS"/>
</dbReference>
<organism evidence="7 8">
    <name type="scientific">Fructobacillus papyriferae</name>
    <dbReference type="NCBI Taxonomy" id="2713171"/>
    <lineage>
        <taxon>Bacteria</taxon>
        <taxon>Bacillati</taxon>
        <taxon>Bacillota</taxon>
        <taxon>Bacilli</taxon>
        <taxon>Lactobacillales</taxon>
        <taxon>Lactobacillaceae</taxon>
        <taxon>Fructobacillus</taxon>
    </lineage>
</organism>
<keyword evidence="2" id="KW-0813">Transport</keyword>
<feature type="transmembrane region" description="Helical" evidence="6">
    <location>
        <begin position="21"/>
        <end position="38"/>
    </location>
</feature>
<evidence type="ECO:0000256" key="5">
    <source>
        <dbReference type="ARBA" id="ARBA00023136"/>
    </source>
</evidence>
<evidence type="ECO:0000256" key="1">
    <source>
        <dbReference type="ARBA" id="ARBA00004651"/>
    </source>
</evidence>
<feature type="transmembrane region" description="Helical" evidence="6">
    <location>
        <begin position="91"/>
        <end position="112"/>
    </location>
</feature>
<comment type="caution">
    <text evidence="7">The sequence shown here is derived from an EMBL/GenBank/DDBJ whole genome shotgun (WGS) entry which is preliminary data.</text>
</comment>
<feature type="transmembrane region" description="Helical" evidence="6">
    <location>
        <begin position="58"/>
        <end position="79"/>
    </location>
</feature>